<dbReference type="RefSeq" id="WP_036581895.1">
    <property type="nucleotide sequence ID" value="NZ_JPJI01000026.1"/>
</dbReference>
<gene>
    <name evidence="1" type="ORF">IL45_07125</name>
    <name evidence="2" type="ORF">LY02_01606</name>
</gene>
<name>A0A084JYC2_NONUL</name>
<dbReference type="Proteomes" id="UP000239997">
    <property type="component" value="Unassembled WGS sequence"/>
</dbReference>
<accession>A0A084JYC2</accession>
<evidence type="ECO:0000313" key="4">
    <source>
        <dbReference type="Proteomes" id="UP000239997"/>
    </source>
</evidence>
<reference evidence="1 3" key="1">
    <citation type="submission" date="2014-07" db="EMBL/GenBank/DDBJ databases">
        <title>Draft genome sequence of Nonlabens ulvanivorans, an ulvan degrading bacterium.</title>
        <authorList>
            <person name="Kopel M."/>
            <person name="Helbert W."/>
            <person name="Henrissat B."/>
            <person name="Doniger T."/>
            <person name="Banin E."/>
        </authorList>
    </citation>
    <scope>NUCLEOTIDE SEQUENCE [LARGE SCALE GENOMIC DNA]</scope>
    <source>
        <strain evidence="1 3">PLR</strain>
    </source>
</reference>
<dbReference type="EMBL" id="PVNA01000002">
    <property type="protein sequence ID" value="PRX14574.1"/>
    <property type="molecule type" value="Genomic_DNA"/>
</dbReference>
<evidence type="ECO:0000313" key="3">
    <source>
        <dbReference type="Proteomes" id="UP000028531"/>
    </source>
</evidence>
<dbReference type="EMBL" id="JPJI01000026">
    <property type="protein sequence ID" value="KEZ93956.1"/>
    <property type="molecule type" value="Genomic_DNA"/>
</dbReference>
<organism evidence="1 3">
    <name type="scientific">Nonlabens ulvanivorans</name>
    <name type="common">Persicivirga ulvanivorans</name>
    <dbReference type="NCBI Taxonomy" id="906888"/>
    <lineage>
        <taxon>Bacteria</taxon>
        <taxon>Pseudomonadati</taxon>
        <taxon>Bacteroidota</taxon>
        <taxon>Flavobacteriia</taxon>
        <taxon>Flavobacteriales</taxon>
        <taxon>Flavobacteriaceae</taxon>
        <taxon>Nonlabens</taxon>
    </lineage>
</organism>
<keyword evidence="4" id="KW-1185">Reference proteome</keyword>
<proteinExistence type="predicted"/>
<dbReference type="Proteomes" id="UP000028531">
    <property type="component" value="Unassembled WGS sequence"/>
</dbReference>
<sequence>MSFKWYIGIFIGLISIFVVQQQESMVPNQEIVLHFNNDAISTEDVQCSLSLLKNQLTDVGVVDIKTELQPSGGYKISYHSDLSVTSIKNHIDVDAFTGFINQQSPLSDVPVQDDEVVLLMDVYDIQQDAGGFADTDNALLFEIKQDYSRGSQVSHPFFSGELYPSSITVFIDSLQDTNCVLGHTIANRPYAVPAVRAGPILS</sequence>
<reference evidence="2 4" key="2">
    <citation type="submission" date="2018-03" db="EMBL/GenBank/DDBJ databases">
        <title>Genomic Encyclopedia of Archaeal and Bacterial Type Strains, Phase II (KMG-II): from individual species to whole genera.</title>
        <authorList>
            <person name="Goeker M."/>
        </authorList>
    </citation>
    <scope>NUCLEOTIDE SEQUENCE [LARGE SCALE GENOMIC DNA]</scope>
    <source>
        <strain evidence="2 4">DSM 22727</strain>
    </source>
</reference>
<evidence type="ECO:0000313" key="2">
    <source>
        <dbReference type="EMBL" id="PRX14574.1"/>
    </source>
</evidence>
<comment type="caution">
    <text evidence="1">The sequence shown here is derived from an EMBL/GenBank/DDBJ whole genome shotgun (WGS) entry which is preliminary data.</text>
</comment>
<protein>
    <submittedName>
        <fullName evidence="1">Uncharacterized protein</fullName>
    </submittedName>
</protein>
<dbReference type="AlphaFoldDB" id="A0A084JYC2"/>
<evidence type="ECO:0000313" key="1">
    <source>
        <dbReference type="EMBL" id="KEZ93956.1"/>
    </source>
</evidence>
<dbReference type="OrthoDB" id="1144910at2"/>